<dbReference type="InterPro" id="IPR009012">
    <property type="entry name" value="GrpE_head"/>
</dbReference>
<comment type="subunit">
    <text evidence="3">Homodimer.</text>
</comment>
<evidence type="ECO:0000256" key="4">
    <source>
        <dbReference type="RuleBase" id="RU004478"/>
    </source>
</evidence>
<dbReference type="RefSeq" id="WP_036789422.1">
    <property type="nucleotide sequence ID" value="NZ_JQZV01000006.1"/>
</dbReference>
<dbReference type="Proteomes" id="UP000030101">
    <property type="component" value="Unassembled WGS sequence"/>
</dbReference>
<dbReference type="Gene3D" id="2.30.22.10">
    <property type="entry name" value="Head domain of nucleotide exchange factor GrpE"/>
    <property type="match status" value="1"/>
</dbReference>
<comment type="caution">
    <text evidence="6">The sequence shown here is derived from an EMBL/GenBank/DDBJ whole genome shotgun (WGS) entry which is preliminary data.</text>
</comment>
<evidence type="ECO:0000256" key="5">
    <source>
        <dbReference type="SAM" id="MobiDB-lite"/>
    </source>
</evidence>
<dbReference type="SUPFAM" id="SSF58014">
    <property type="entry name" value="Coiled-coil domain of nucleotide exchange factor GrpE"/>
    <property type="match status" value="1"/>
</dbReference>
<dbReference type="Pfam" id="PF01025">
    <property type="entry name" value="GrpE"/>
    <property type="match status" value="1"/>
</dbReference>
<reference evidence="6 7" key="1">
    <citation type="submission" date="2014-08" db="EMBL/GenBank/DDBJ databases">
        <title>Porphyromonas canoris strain:OH2762 Genome sequencing.</title>
        <authorList>
            <person name="Wallis C."/>
            <person name="Deusch O."/>
            <person name="O'Flynn C."/>
            <person name="Davis I."/>
            <person name="Jospin G."/>
            <person name="Darling A.E."/>
            <person name="Coil D.A."/>
            <person name="Alexiev A."/>
            <person name="Horsfall A."/>
            <person name="Kirkwood N."/>
            <person name="Harris S."/>
            <person name="Eisen J.A."/>
        </authorList>
    </citation>
    <scope>NUCLEOTIDE SEQUENCE [LARGE SCALE GENOMIC DNA]</scope>
    <source>
        <strain evidence="7">COT-108 OH2762</strain>
    </source>
</reference>
<dbReference type="CDD" id="cd00446">
    <property type="entry name" value="GrpE"/>
    <property type="match status" value="1"/>
</dbReference>
<keyword evidence="3" id="KW-0963">Cytoplasm</keyword>
<dbReference type="PRINTS" id="PR00773">
    <property type="entry name" value="GRPEPROTEIN"/>
</dbReference>
<dbReference type="SUPFAM" id="SSF51064">
    <property type="entry name" value="Head domain of nucleotide exchange factor GrpE"/>
    <property type="match status" value="1"/>
</dbReference>
<dbReference type="PANTHER" id="PTHR21237">
    <property type="entry name" value="GRPE PROTEIN"/>
    <property type="match status" value="1"/>
</dbReference>
<dbReference type="EMBL" id="JQZV01000006">
    <property type="protein sequence ID" value="KGN92872.1"/>
    <property type="molecule type" value="Genomic_DNA"/>
</dbReference>
<accession>A0ABR4XLN1</accession>
<dbReference type="Gene3D" id="3.90.20.20">
    <property type="match status" value="1"/>
</dbReference>
<dbReference type="InterPro" id="IPR000740">
    <property type="entry name" value="GrpE"/>
</dbReference>
<organism evidence="6 7">
    <name type="scientific">Porphyromonas canoris</name>
    <dbReference type="NCBI Taxonomy" id="36875"/>
    <lineage>
        <taxon>Bacteria</taxon>
        <taxon>Pseudomonadati</taxon>
        <taxon>Bacteroidota</taxon>
        <taxon>Bacteroidia</taxon>
        <taxon>Bacteroidales</taxon>
        <taxon>Porphyromonadaceae</taxon>
        <taxon>Porphyromonas</taxon>
    </lineage>
</organism>
<dbReference type="PANTHER" id="PTHR21237:SF23">
    <property type="entry name" value="GRPE PROTEIN HOMOLOG, MITOCHONDRIAL"/>
    <property type="match status" value="1"/>
</dbReference>
<evidence type="ECO:0000313" key="6">
    <source>
        <dbReference type="EMBL" id="KGN92872.1"/>
    </source>
</evidence>
<keyword evidence="3" id="KW-0346">Stress response</keyword>
<dbReference type="HAMAP" id="MF_01151">
    <property type="entry name" value="GrpE"/>
    <property type="match status" value="1"/>
</dbReference>
<name>A0ABR4XLN1_9PORP</name>
<sequence>MKKEKKEEIDIELEKEMPEADLPKEEGAEEAAEGQPTLEQRLAELEDTHLRLRAEYDNFRKRTLKEKSELIRTAGERILTQFINVADDFDLAVANLRQATDMDAVAEGIDIIRTKFISAMKAQGVSEMEVLGEPFDADLYDAVGMFPVEDADKKGKVIECVQKGYTLNDKVIRHPKVIVGQ</sequence>
<feature type="compositionally biased region" description="Basic and acidic residues" evidence="5">
    <location>
        <begin position="1"/>
        <end position="26"/>
    </location>
</feature>
<dbReference type="InterPro" id="IPR013805">
    <property type="entry name" value="GrpE_CC"/>
</dbReference>
<evidence type="ECO:0000313" key="7">
    <source>
        <dbReference type="Proteomes" id="UP000030101"/>
    </source>
</evidence>
<gene>
    <name evidence="3" type="primary">grpE</name>
    <name evidence="6" type="ORF">HQ43_03085</name>
</gene>
<keyword evidence="7" id="KW-1185">Reference proteome</keyword>
<proteinExistence type="inferred from homology"/>
<evidence type="ECO:0000256" key="2">
    <source>
        <dbReference type="ARBA" id="ARBA00023186"/>
    </source>
</evidence>
<comment type="similarity">
    <text evidence="1 3 4">Belongs to the GrpE family.</text>
</comment>
<protein>
    <recommendedName>
        <fullName evidence="3">Protein GrpE</fullName>
    </recommendedName>
    <alternativeName>
        <fullName evidence="3">HSP-70 cofactor</fullName>
    </alternativeName>
</protein>
<feature type="region of interest" description="Disordered" evidence="5">
    <location>
        <begin position="1"/>
        <end position="36"/>
    </location>
</feature>
<comment type="function">
    <text evidence="3">Participates actively in the response to hyperosmotic and heat shock by preventing the aggregation of stress-denatured proteins, in association with DnaK and GrpE. It is the nucleotide exchange factor for DnaK and may function as a thermosensor. Unfolded proteins bind initially to DnaJ; upon interaction with the DnaJ-bound protein, DnaK hydrolyzes its bound ATP, resulting in the formation of a stable complex. GrpE releases ADP from DnaK; ATP binding to DnaK triggers the release of the substrate protein, thus completing the reaction cycle. Several rounds of ATP-dependent interactions between DnaJ, DnaK and GrpE are required for fully efficient folding.</text>
</comment>
<comment type="subcellular location">
    <subcellularLocation>
        <location evidence="3">Cytoplasm</location>
    </subcellularLocation>
</comment>
<evidence type="ECO:0000256" key="3">
    <source>
        <dbReference type="HAMAP-Rule" id="MF_01151"/>
    </source>
</evidence>
<evidence type="ECO:0000256" key="1">
    <source>
        <dbReference type="ARBA" id="ARBA00009054"/>
    </source>
</evidence>
<keyword evidence="2 3" id="KW-0143">Chaperone</keyword>